<organism evidence="1 2">
    <name type="scientific">Sphagnum jensenii</name>
    <dbReference type="NCBI Taxonomy" id="128206"/>
    <lineage>
        <taxon>Eukaryota</taxon>
        <taxon>Viridiplantae</taxon>
        <taxon>Streptophyta</taxon>
        <taxon>Embryophyta</taxon>
        <taxon>Bryophyta</taxon>
        <taxon>Sphagnophytina</taxon>
        <taxon>Sphagnopsida</taxon>
        <taxon>Sphagnales</taxon>
        <taxon>Sphagnaceae</taxon>
        <taxon>Sphagnum</taxon>
    </lineage>
</organism>
<accession>A0ABP0X6T3</accession>
<dbReference type="EMBL" id="OZ020101">
    <property type="protein sequence ID" value="CAK9274823.1"/>
    <property type="molecule type" value="Genomic_DNA"/>
</dbReference>
<evidence type="ECO:0000313" key="2">
    <source>
        <dbReference type="Proteomes" id="UP001497444"/>
    </source>
</evidence>
<reference evidence="1" key="1">
    <citation type="submission" date="2024-02" db="EMBL/GenBank/DDBJ databases">
        <authorList>
            <consortium name="ELIXIR-Norway"/>
            <consortium name="Elixir Norway"/>
        </authorList>
    </citation>
    <scope>NUCLEOTIDE SEQUENCE</scope>
</reference>
<proteinExistence type="predicted"/>
<evidence type="ECO:0000313" key="1">
    <source>
        <dbReference type="EMBL" id="CAK9274823.1"/>
    </source>
</evidence>
<keyword evidence="2" id="KW-1185">Reference proteome</keyword>
<dbReference type="Proteomes" id="UP001497444">
    <property type="component" value="Chromosome 6"/>
</dbReference>
<gene>
    <name evidence="1" type="ORF">CSSPJE1EN1_LOCUS20301</name>
</gene>
<name>A0ABP0X6T3_9BRYO</name>
<protein>
    <submittedName>
        <fullName evidence="1">Uncharacterized protein</fullName>
    </submittedName>
</protein>
<sequence>MGSQIGLLESRIEQFDRRAGEKHIPSLHKLLPLDIGEACLAISNNVLVDVPTTEDVVAAREDSCNLIHWANSRSVQRIFAVTTSENCSRTQAYASSFSMCKKAKLTLNVA</sequence>